<dbReference type="InterPro" id="IPR005225">
    <property type="entry name" value="Small_GTP-bd"/>
</dbReference>
<dbReference type="GO" id="GO:0003924">
    <property type="term" value="F:GTPase activity"/>
    <property type="evidence" value="ECO:0007669"/>
    <property type="project" value="InterPro"/>
</dbReference>
<evidence type="ECO:0000313" key="5">
    <source>
        <dbReference type="EMBL" id="PPR00500.1"/>
    </source>
</evidence>
<dbReference type="GO" id="GO:0005525">
    <property type="term" value="F:GTP binding"/>
    <property type="evidence" value="ECO:0007669"/>
    <property type="project" value="UniProtKB-KW"/>
</dbReference>
<dbReference type="InterPro" id="IPR020849">
    <property type="entry name" value="Small_GTPase_Ras-type"/>
</dbReference>
<dbReference type="SUPFAM" id="SSF52540">
    <property type="entry name" value="P-loop containing nucleoside triphosphate hydrolases"/>
    <property type="match status" value="1"/>
</dbReference>
<dbReference type="GO" id="GO:0005886">
    <property type="term" value="C:plasma membrane"/>
    <property type="evidence" value="ECO:0007669"/>
    <property type="project" value="UniProtKB-SubCell"/>
</dbReference>
<feature type="region of interest" description="Disordered" evidence="4">
    <location>
        <begin position="1"/>
        <end position="21"/>
    </location>
</feature>
<dbReference type="STRING" id="181874.A0A409YBY1"/>
<dbReference type="Gene3D" id="3.40.50.300">
    <property type="entry name" value="P-loop containing nucleotide triphosphate hydrolases"/>
    <property type="match status" value="1"/>
</dbReference>
<reference evidence="5 6" key="1">
    <citation type="journal article" date="2018" name="Evol. Lett.">
        <title>Horizontal gene cluster transfer increased hallucinogenic mushroom diversity.</title>
        <authorList>
            <person name="Reynolds H.T."/>
            <person name="Vijayakumar V."/>
            <person name="Gluck-Thaler E."/>
            <person name="Korotkin H.B."/>
            <person name="Matheny P.B."/>
            <person name="Slot J.C."/>
        </authorList>
    </citation>
    <scope>NUCLEOTIDE SEQUENCE [LARGE SCALE GENOMIC DNA]</scope>
    <source>
        <strain evidence="5 6">2629</strain>
    </source>
</reference>
<dbReference type="Proteomes" id="UP000284842">
    <property type="component" value="Unassembled WGS sequence"/>
</dbReference>
<dbReference type="PRINTS" id="PR00449">
    <property type="entry name" value="RASTRNSFRMNG"/>
</dbReference>
<evidence type="ECO:0000256" key="3">
    <source>
        <dbReference type="ARBA" id="ARBA00023134"/>
    </source>
</evidence>
<protein>
    <submittedName>
        <fullName evidence="5">Uncharacterized protein</fullName>
    </submittedName>
</protein>
<comment type="caution">
    <text evidence="5">The sequence shown here is derived from an EMBL/GenBank/DDBJ whole genome shotgun (WGS) entry which is preliminary data.</text>
</comment>
<proteinExistence type="predicted"/>
<dbReference type="SMART" id="SM00175">
    <property type="entry name" value="RAB"/>
    <property type="match status" value="1"/>
</dbReference>
<evidence type="ECO:0000256" key="2">
    <source>
        <dbReference type="ARBA" id="ARBA00022741"/>
    </source>
</evidence>
<comment type="subcellular location">
    <subcellularLocation>
        <location evidence="1">Cell membrane</location>
        <topology evidence="1">Lipid-anchor</topology>
        <orientation evidence="1">Cytoplasmic side</orientation>
    </subcellularLocation>
</comment>
<dbReference type="CDD" id="cd00876">
    <property type="entry name" value="Ras"/>
    <property type="match status" value="1"/>
</dbReference>
<dbReference type="Pfam" id="PF00071">
    <property type="entry name" value="Ras"/>
    <property type="match status" value="1"/>
</dbReference>
<accession>A0A409YBY1</accession>
<dbReference type="SMART" id="SM00174">
    <property type="entry name" value="RHO"/>
    <property type="match status" value="1"/>
</dbReference>
<dbReference type="PROSITE" id="PS51419">
    <property type="entry name" value="RAB"/>
    <property type="match status" value="1"/>
</dbReference>
<dbReference type="InParanoid" id="A0A409YBY1"/>
<dbReference type="PROSITE" id="PS51421">
    <property type="entry name" value="RAS"/>
    <property type="match status" value="1"/>
</dbReference>
<dbReference type="PANTHER" id="PTHR24070">
    <property type="entry name" value="RAS, DI-RAS, AND RHEB FAMILY MEMBERS OF SMALL GTPASE SUPERFAMILY"/>
    <property type="match status" value="1"/>
</dbReference>
<keyword evidence="6" id="KW-1185">Reference proteome</keyword>
<feature type="compositionally biased region" description="Basic residues" evidence="4">
    <location>
        <begin position="1"/>
        <end position="13"/>
    </location>
</feature>
<dbReference type="GO" id="GO:0007165">
    <property type="term" value="P:signal transduction"/>
    <property type="evidence" value="ECO:0007669"/>
    <property type="project" value="InterPro"/>
</dbReference>
<gene>
    <name evidence="5" type="ORF">CVT24_005523</name>
</gene>
<dbReference type="SMART" id="SM00173">
    <property type="entry name" value="RAS"/>
    <property type="match status" value="1"/>
</dbReference>
<evidence type="ECO:0000313" key="6">
    <source>
        <dbReference type="Proteomes" id="UP000284842"/>
    </source>
</evidence>
<dbReference type="NCBIfam" id="TIGR00231">
    <property type="entry name" value="small_GTP"/>
    <property type="match status" value="1"/>
</dbReference>
<dbReference type="EMBL" id="NHTK01001308">
    <property type="protein sequence ID" value="PPR00500.1"/>
    <property type="molecule type" value="Genomic_DNA"/>
</dbReference>
<keyword evidence="3" id="KW-0342">GTP-binding</keyword>
<name>A0A409YBY1_9AGAR</name>
<dbReference type="AlphaFoldDB" id="A0A409YBY1"/>
<dbReference type="OrthoDB" id="5976022at2759"/>
<dbReference type="InterPro" id="IPR001806">
    <property type="entry name" value="Small_GTPase"/>
</dbReference>
<evidence type="ECO:0000256" key="4">
    <source>
        <dbReference type="SAM" id="MobiDB-lite"/>
    </source>
</evidence>
<organism evidence="5 6">
    <name type="scientific">Panaeolus cyanescens</name>
    <dbReference type="NCBI Taxonomy" id="181874"/>
    <lineage>
        <taxon>Eukaryota</taxon>
        <taxon>Fungi</taxon>
        <taxon>Dikarya</taxon>
        <taxon>Basidiomycota</taxon>
        <taxon>Agaricomycotina</taxon>
        <taxon>Agaricomycetes</taxon>
        <taxon>Agaricomycetidae</taxon>
        <taxon>Agaricales</taxon>
        <taxon>Agaricineae</taxon>
        <taxon>Galeropsidaceae</taxon>
        <taxon>Panaeolus</taxon>
    </lineage>
</organism>
<sequence>MTRRPRTQAKRNIKMNFSPSSSNDLGTINADSLLISLQQSFTTGKLELTSLQRLQRGIQEMMDKQVNTTSASVSGTTSGGEVVMEAESGARSAGSAPYSKVLITGSSFTTVIQSGNLNYSKPFETAQFLREYKLVVVGGGFVGKSAITIRFIQGNYIEGGYDPTIEDVYRKQCVIDDEVALLDILDTAGQDEYRAMREQYMRTGEGFLLVYSITSRSSFDELFDFHQQIERIKDMEYTPMVVVGNKCDLEFERQVNTSGESV</sequence>
<evidence type="ECO:0000256" key="1">
    <source>
        <dbReference type="ARBA" id="ARBA00004342"/>
    </source>
</evidence>
<dbReference type="InterPro" id="IPR027417">
    <property type="entry name" value="P-loop_NTPase"/>
</dbReference>
<keyword evidence="2" id="KW-0547">Nucleotide-binding</keyword>